<feature type="compositionally biased region" description="Basic and acidic residues" evidence="1">
    <location>
        <begin position="165"/>
        <end position="177"/>
    </location>
</feature>
<dbReference type="Proteomes" id="UP000001194">
    <property type="component" value="Unassembled WGS sequence"/>
</dbReference>
<reference evidence="2 3" key="1">
    <citation type="journal article" date="2008" name="Nature">
        <title>The genome of Laccaria bicolor provides insights into mycorrhizal symbiosis.</title>
        <authorList>
            <person name="Martin F."/>
            <person name="Aerts A."/>
            <person name="Ahren D."/>
            <person name="Brun A."/>
            <person name="Danchin E.G.J."/>
            <person name="Duchaussoy F."/>
            <person name="Gibon J."/>
            <person name="Kohler A."/>
            <person name="Lindquist E."/>
            <person name="Pereda V."/>
            <person name="Salamov A."/>
            <person name="Shapiro H.J."/>
            <person name="Wuyts J."/>
            <person name="Blaudez D."/>
            <person name="Buee M."/>
            <person name="Brokstein P."/>
            <person name="Canbaeck B."/>
            <person name="Cohen D."/>
            <person name="Courty P.E."/>
            <person name="Coutinho P.M."/>
            <person name="Delaruelle C."/>
            <person name="Detter J.C."/>
            <person name="Deveau A."/>
            <person name="DiFazio S."/>
            <person name="Duplessis S."/>
            <person name="Fraissinet-Tachet L."/>
            <person name="Lucic E."/>
            <person name="Frey-Klett P."/>
            <person name="Fourrey C."/>
            <person name="Feussner I."/>
            <person name="Gay G."/>
            <person name="Grimwood J."/>
            <person name="Hoegger P.J."/>
            <person name="Jain P."/>
            <person name="Kilaru S."/>
            <person name="Labbe J."/>
            <person name="Lin Y.C."/>
            <person name="Legue V."/>
            <person name="Le Tacon F."/>
            <person name="Marmeisse R."/>
            <person name="Melayah D."/>
            <person name="Montanini B."/>
            <person name="Muratet M."/>
            <person name="Nehls U."/>
            <person name="Niculita-Hirzel H."/>
            <person name="Oudot-Le Secq M.P."/>
            <person name="Peter M."/>
            <person name="Quesneville H."/>
            <person name="Rajashekar B."/>
            <person name="Reich M."/>
            <person name="Rouhier N."/>
            <person name="Schmutz J."/>
            <person name="Yin T."/>
            <person name="Chalot M."/>
            <person name="Henrissat B."/>
            <person name="Kuees U."/>
            <person name="Lucas S."/>
            <person name="Van de Peer Y."/>
            <person name="Podila G.K."/>
            <person name="Polle A."/>
            <person name="Pukkila P.J."/>
            <person name="Richardson P.M."/>
            <person name="Rouze P."/>
            <person name="Sanders I.R."/>
            <person name="Stajich J.E."/>
            <person name="Tunlid A."/>
            <person name="Tuskan G."/>
            <person name="Grigoriev I.V."/>
        </authorList>
    </citation>
    <scope>NUCLEOTIDE SEQUENCE [LARGE SCALE GENOMIC DNA]</scope>
    <source>
        <strain evidence="3">S238N-H82 / ATCC MYA-4686</strain>
    </source>
</reference>
<dbReference type="InParanoid" id="B0E0F6"/>
<name>B0E0F6_LACBS</name>
<accession>B0E0F6</accession>
<feature type="region of interest" description="Disordered" evidence="1">
    <location>
        <begin position="111"/>
        <end position="197"/>
    </location>
</feature>
<evidence type="ECO:0000256" key="1">
    <source>
        <dbReference type="SAM" id="MobiDB-lite"/>
    </source>
</evidence>
<dbReference type="KEGG" id="lbc:LACBIDRAFT_316206"/>
<dbReference type="GeneID" id="6085299"/>
<proteinExistence type="predicted"/>
<feature type="compositionally biased region" description="Low complexity" evidence="1">
    <location>
        <begin position="142"/>
        <end position="153"/>
    </location>
</feature>
<dbReference type="OrthoDB" id="3067187at2759"/>
<protein>
    <submittedName>
        <fullName evidence="2">Hypothetical proline-rich protein</fullName>
    </submittedName>
</protein>
<evidence type="ECO:0000313" key="3">
    <source>
        <dbReference type="Proteomes" id="UP000001194"/>
    </source>
</evidence>
<sequence>MDFPYTKGIVRPNAQRLSLSLSPLVAQRSLLFRVQTDLRNQADYGQLSSSDVSSTLWTASALPSNVAMLAGTQPKSSAISTSSLYSQDSWRSPPPPVKTDVKRYAMSFSPSVEWEEQKSDEGSLMSTTPIQSSHPVDPAGMTTSPSSSDLPTPEASEDSLATEYNKWKEAKVREGNRKKLKKVHPTTPKRASRSSKAFSKVLARLSIQPLAKRAAKRQTMPALSPIFQLPEVQMSPMHIPIPASPGSSPTSENITLQLSPPVRSSISLVRKTTVADGKPHPPPYRRIHKRYPSSPAILGWNPKMLPTAPCSELPTHILESAIPRPRSHIVKRNSTPVPPVPPLPAHILEQDHNAIDRLRQLRSEVASAPSKTALSQKRATLHNPCLSSSAVSRIDTRPSVRDGPLSTRLRSRSFSQRHTGRSLRDIHE</sequence>
<evidence type="ECO:0000313" key="2">
    <source>
        <dbReference type="EMBL" id="EDQ99678.1"/>
    </source>
</evidence>
<dbReference type="RefSeq" id="XP_001889655.1">
    <property type="nucleotide sequence ID" value="XM_001889620.1"/>
</dbReference>
<gene>
    <name evidence="2" type="ORF">LACBIDRAFT_316206</name>
</gene>
<feature type="compositionally biased region" description="Polar residues" evidence="1">
    <location>
        <begin position="124"/>
        <end position="134"/>
    </location>
</feature>
<dbReference type="EMBL" id="DS547160">
    <property type="protein sequence ID" value="EDQ99678.1"/>
    <property type="molecule type" value="Genomic_DNA"/>
</dbReference>
<dbReference type="AlphaFoldDB" id="B0E0F6"/>
<keyword evidence="3" id="KW-1185">Reference proteome</keyword>
<organism evidence="3">
    <name type="scientific">Laccaria bicolor (strain S238N-H82 / ATCC MYA-4686)</name>
    <name type="common">Bicoloured deceiver</name>
    <name type="synonym">Laccaria laccata var. bicolor</name>
    <dbReference type="NCBI Taxonomy" id="486041"/>
    <lineage>
        <taxon>Eukaryota</taxon>
        <taxon>Fungi</taxon>
        <taxon>Dikarya</taxon>
        <taxon>Basidiomycota</taxon>
        <taxon>Agaricomycotina</taxon>
        <taxon>Agaricomycetes</taxon>
        <taxon>Agaricomycetidae</taxon>
        <taxon>Agaricales</taxon>
        <taxon>Agaricineae</taxon>
        <taxon>Hydnangiaceae</taxon>
        <taxon>Laccaria</taxon>
    </lineage>
</organism>
<dbReference type="HOGENOM" id="CLU_641034_0_0_1"/>
<feature type="region of interest" description="Disordered" evidence="1">
    <location>
        <begin position="387"/>
        <end position="428"/>
    </location>
</feature>